<dbReference type="Proteomes" id="UP000437068">
    <property type="component" value="Unassembled WGS sequence"/>
</dbReference>
<dbReference type="EMBL" id="QXFW01000995">
    <property type="protein sequence ID" value="KAE8998582.1"/>
    <property type="molecule type" value="Genomic_DNA"/>
</dbReference>
<dbReference type="Proteomes" id="UP000441208">
    <property type="component" value="Unassembled WGS sequence"/>
</dbReference>
<name>A0A6A3TFQ8_9STRA</name>
<feature type="compositionally biased region" description="Polar residues" evidence="1">
    <location>
        <begin position="201"/>
        <end position="215"/>
    </location>
</feature>
<gene>
    <name evidence="10" type="ORF">PF001_g15396</name>
    <name evidence="9" type="ORF">PF002_g17402</name>
    <name evidence="8" type="ORF">PF004_g15046</name>
    <name evidence="7" type="ORF">PF005_g15934</name>
    <name evidence="6" type="ORF">PF006_g15060</name>
    <name evidence="4" type="ORF">PF007_g16272</name>
    <name evidence="11" type="ORF">PF008_g15594</name>
    <name evidence="2" type="ORF">PF009_g17292</name>
    <name evidence="5" type="ORF">PF010_g15469</name>
    <name evidence="3" type="ORF">PF011_g14996</name>
</gene>
<dbReference type="Proteomes" id="UP000433483">
    <property type="component" value="Unassembled WGS sequence"/>
</dbReference>
<evidence type="ECO:0000313" key="17">
    <source>
        <dbReference type="Proteomes" id="UP000441208"/>
    </source>
</evidence>
<protein>
    <submittedName>
        <fullName evidence="6">Uncharacterized protein</fullName>
    </submittedName>
</protein>
<accession>A0A6A3TFQ8</accession>
<reference evidence="12 13" key="1">
    <citation type="submission" date="2018-08" db="EMBL/GenBank/DDBJ databases">
        <title>Genomic investigation of the strawberry pathogen Phytophthora fragariae indicates pathogenicity is determined by transcriptional variation in three key races.</title>
        <authorList>
            <person name="Adams T.M."/>
            <person name="Armitage A.D."/>
            <person name="Sobczyk M.K."/>
            <person name="Bates H.J."/>
            <person name="Dunwell J.M."/>
            <person name="Nellist C.F."/>
            <person name="Harrison R.J."/>
        </authorList>
    </citation>
    <scope>NUCLEOTIDE SEQUENCE [LARGE SCALE GENOMIC DNA]</scope>
    <source>
        <strain evidence="10 14">A4</strain>
        <strain evidence="9 15">BC-1</strain>
        <strain evidence="8 19">BC-23</strain>
        <strain evidence="7 13">NOV-27</strain>
        <strain evidence="6 16">NOV-5</strain>
        <strain evidence="4 17">NOV-71</strain>
        <strain evidence="11 20">NOV-77</strain>
        <strain evidence="2 12">NOV-9</strain>
        <strain evidence="5 21">ONT-3</strain>
        <strain evidence="3 18">SCRP245</strain>
    </source>
</reference>
<keyword evidence="13" id="KW-1185">Reference proteome</keyword>
<dbReference type="EMBL" id="QXGA01000977">
    <property type="protein sequence ID" value="KAE9133283.1"/>
    <property type="molecule type" value="Genomic_DNA"/>
</dbReference>
<evidence type="ECO:0000313" key="11">
    <source>
        <dbReference type="EMBL" id="KAE9331112.1"/>
    </source>
</evidence>
<dbReference type="Proteomes" id="UP000476176">
    <property type="component" value="Unassembled WGS sequence"/>
</dbReference>
<sequence>MCVQQWAGPRHSRFRSEDILALQYMMWSFLSSNATVLHRTPEFPLQVLQEAIATRDEMKVWKVLRKQRIRDELVHSTTTHKVPSDPQQHKYNVFTCVEAAVHCDMPRVILAMFRYNPADVRLATWYALYRLKTVKVSPELVDLARAQRRAWLWDRIGAFVLLRQCKMPTSRRQEGEVGALHPLAAIPDEAFRIITVHPRSLQGQTPTQDGATSFPTKRDFLL</sequence>
<evidence type="ECO:0000313" key="3">
    <source>
        <dbReference type="EMBL" id="KAE8998582.1"/>
    </source>
</evidence>
<dbReference type="Proteomes" id="UP000460718">
    <property type="component" value="Unassembled WGS sequence"/>
</dbReference>
<evidence type="ECO:0000313" key="9">
    <source>
        <dbReference type="EMBL" id="KAE9215332.1"/>
    </source>
</evidence>
<evidence type="ECO:0000313" key="13">
    <source>
        <dbReference type="Proteomes" id="UP000433483"/>
    </source>
</evidence>
<dbReference type="EMBL" id="QXGE01000999">
    <property type="protein sequence ID" value="KAE9299547.1"/>
    <property type="molecule type" value="Genomic_DNA"/>
</dbReference>
<evidence type="ECO:0000313" key="21">
    <source>
        <dbReference type="Proteomes" id="UP000488956"/>
    </source>
</evidence>
<dbReference type="EMBL" id="QXFZ01001039">
    <property type="protein sequence ID" value="KAE9098409.1"/>
    <property type="molecule type" value="Genomic_DNA"/>
</dbReference>
<evidence type="ECO:0000313" key="5">
    <source>
        <dbReference type="EMBL" id="KAE9098690.1"/>
    </source>
</evidence>
<evidence type="ECO:0000313" key="10">
    <source>
        <dbReference type="EMBL" id="KAE9299547.1"/>
    </source>
</evidence>
<evidence type="ECO:0000313" key="7">
    <source>
        <dbReference type="EMBL" id="KAE9198968.1"/>
    </source>
</evidence>
<evidence type="ECO:0000313" key="4">
    <source>
        <dbReference type="EMBL" id="KAE9098409.1"/>
    </source>
</evidence>
<dbReference type="EMBL" id="QXFX01001011">
    <property type="protein sequence ID" value="KAE9098690.1"/>
    <property type="molecule type" value="Genomic_DNA"/>
</dbReference>
<evidence type="ECO:0000313" key="8">
    <source>
        <dbReference type="EMBL" id="KAE9214444.1"/>
    </source>
</evidence>
<dbReference type="EMBL" id="QXFY01001020">
    <property type="protein sequence ID" value="KAE9331112.1"/>
    <property type="molecule type" value="Genomic_DNA"/>
</dbReference>
<dbReference type="Proteomes" id="UP000440732">
    <property type="component" value="Unassembled WGS sequence"/>
</dbReference>
<dbReference type="Proteomes" id="UP000486351">
    <property type="component" value="Unassembled WGS sequence"/>
</dbReference>
<feature type="region of interest" description="Disordered" evidence="1">
    <location>
        <begin position="201"/>
        <end position="222"/>
    </location>
</feature>
<evidence type="ECO:0000313" key="15">
    <source>
        <dbReference type="Proteomes" id="UP000440367"/>
    </source>
</evidence>
<dbReference type="Proteomes" id="UP000429523">
    <property type="component" value="Unassembled WGS sequence"/>
</dbReference>
<evidence type="ECO:0000256" key="1">
    <source>
        <dbReference type="SAM" id="MobiDB-lite"/>
    </source>
</evidence>
<evidence type="ECO:0000313" key="16">
    <source>
        <dbReference type="Proteomes" id="UP000440732"/>
    </source>
</evidence>
<evidence type="ECO:0000313" key="2">
    <source>
        <dbReference type="EMBL" id="KAE8932691.1"/>
    </source>
</evidence>
<evidence type="ECO:0000313" key="12">
    <source>
        <dbReference type="Proteomes" id="UP000429523"/>
    </source>
</evidence>
<dbReference type="AlphaFoldDB" id="A0A6A3TFQ8"/>
<proteinExistence type="predicted"/>
<evidence type="ECO:0000313" key="18">
    <source>
        <dbReference type="Proteomes" id="UP000460718"/>
    </source>
</evidence>
<dbReference type="Proteomes" id="UP000440367">
    <property type="component" value="Unassembled WGS sequence"/>
</dbReference>
<dbReference type="EMBL" id="QXGD01001081">
    <property type="protein sequence ID" value="KAE9215332.1"/>
    <property type="molecule type" value="Genomic_DNA"/>
</dbReference>
<evidence type="ECO:0000313" key="14">
    <source>
        <dbReference type="Proteomes" id="UP000437068"/>
    </source>
</evidence>
<dbReference type="EMBL" id="QXGB01001013">
    <property type="protein sequence ID" value="KAE9198968.1"/>
    <property type="molecule type" value="Genomic_DNA"/>
</dbReference>
<evidence type="ECO:0000313" key="6">
    <source>
        <dbReference type="EMBL" id="KAE9133283.1"/>
    </source>
</evidence>
<organism evidence="6 16">
    <name type="scientific">Phytophthora fragariae</name>
    <dbReference type="NCBI Taxonomy" id="53985"/>
    <lineage>
        <taxon>Eukaryota</taxon>
        <taxon>Sar</taxon>
        <taxon>Stramenopiles</taxon>
        <taxon>Oomycota</taxon>
        <taxon>Peronosporomycetes</taxon>
        <taxon>Peronosporales</taxon>
        <taxon>Peronosporaceae</taxon>
        <taxon>Phytophthora</taxon>
    </lineage>
</organism>
<dbReference type="EMBL" id="QXGC01000987">
    <property type="protein sequence ID" value="KAE9214444.1"/>
    <property type="molecule type" value="Genomic_DNA"/>
</dbReference>
<evidence type="ECO:0000313" key="19">
    <source>
        <dbReference type="Proteomes" id="UP000476176"/>
    </source>
</evidence>
<dbReference type="OrthoDB" id="96742at2759"/>
<dbReference type="Proteomes" id="UP000488956">
    <property type="component" value="Unassembled WGS sequence"/>
</dbReference>
<evidence type="ECO:0000313" key="20">
    <source>
        <dbReference type="Proteomes" id="UP000486351"/>
    </source>
</evidence>
<comment type="caution">
    <text evidence="6">The sequence shown here is derived from an EMBL/GenBank/DDBJ whole genome shotgun (WGS) entry which is preliminary data.</text>
</comment>
<dbReference type="EMBL" id="QXGF01001090">
    <property type="protein sequence ID" value="KAE8932691.1"/>
    <property type="molecule type" value="Genomic_DNA"/>
</dbReference>